<keyword evidence="2" id="KW-1185">Reference proteome</keyword>
<dbReference type="Proteomes" id="UP000423725">
    <property type="component" value="Segment"/>
</dbReference>
<dbReference type="EMBL" id="MN585979">
    <property type="protein sequence ID" value="QGJ88796.1"/>
    <property type="molecule type" value="Genomic_DNA"/>
</dbReference>
<dbReference type="KEGG" id="vg:64871087"/>
<protein>
    <submittedName>
        <fullName evidence="1">Uncharacterized protein</fullName>
    </submittedName>
</protein>
<name>A0A649V900_9CAUD</name>
<sequence length="94" mass="10743">MTQAIATQYAVLQPVEPEVLESEEMVEMLKSVARLHMAGVGYVVEETFEMKVLERAKIDGHVLPWEWDGYRLPDSTVLVRFTAFINPFATEENN</sequence>
<reference evidence="1 2" key="1">
    <citation type="submission" date="2019-10" db="EMBL/GenBank/DDBJ databases">
        <authorList>
            <person name="Curtis N."/>
            <person name="Kistler A.L."/>
            <person name="Garlena R.A."/>
            <person name="Russell D.A."/>
            <person name="Pope W.H."/>
            <person name="Jacobs-Sera D."/>
            <person name="Hatfull G.F."/>
        </authorList>
    </citation>
    <scope>NUCLEOTIDE SEQUENCE [LARGE SCALE GENOMIC DNA]</scope>
</reference>
<organism evidence="1 2">
    <name type="scientific">Mycobacterium phage Yecey3</name>
    <dbReference type="NCBI Taxonomy" id="2656617"/>
    <lineage>
        <taxon>Viruses</taxon>
        <taxon>Duplodnaviria</taxon>
        <taxon>Heunggongvirae</taxon>
        <taxon>Uroviricota</taxon>
        <taxon>Caudoviricetes</taxon>
        <taxon>Yeceytrevirus</taxon>
        <taxon>Yeceytrevirus yecey3</taxon>
    </lineage>
</organism>
<accession>A0A649V900</accession>
<evidence type="ECO:0000313" key="2">
    <source>
        <dbReference type="Proteomes" id="UP000423725"/>
    </source>
</evidence>
<evidence type="ECO:0000313" key="1">
    <source>
        <dbReference type="EMBL" id="QGJ88796.1"/>
    </source>
</evidence>
<dbReference type="GeneID" id="64871087"/>
<proteinExistence type="predicted"/>
<dbReference type="RefSeq" id="YP_010061469.1">
    <property type="nucleotide sequence ID" value="NC_054783.1"/>
</dbReference>
<gene>
    <name evidence="1" type="primary">44</name>
    <name evidence="1" type="ORF">SEA_YECEY3_44</name>
</gene>